<protein>
    <submittedName>
        <fullName evidence="3">Putative repeat protein (TIGR01451 family)</fullName>
    </submittedName>
</protein>
<accession>A0A316EUJ6</accession>
<evidence type="ECO:0000313" key="4">
    <source>
        <dbReference type="Proteomes" id="UP000245489"/>
    </source>
</evidence>
<organism evidence="3 4">
    <name type="scientific">Arcicella aurantiaca</name>
    <dbReference type="NCBI Taxonomy" id="591202"/>
    <lineage>
        <taxon>Bacteria</taxon>
        <taxon>Pseudomonadati</taxon>
        <taxon>Bacteroidota</taxon>
        <taxon>Cytophagia</taxon>
        <taxon>Cytophagales</taxon>
        <taxon>Flectobacillaceae</taxon>
        <taxon>Arcicella</taxon>
    </lineage>
</organism>
<dbReference type="Gene3D" id="2.60.40.1170">
    <property type="entry name" value="Mu homology domain, subdomain B"/>
    <property type="match status" value="1"/>
</dbReference>
<reference evidence="3 4" key="1">
    <citation type="submission" date="2018-05" db="EMBL/GenBank/DDBJ databases">
        <title>Genomic Encyclopedia of Archaeal and Bacterial Type Strains, Phase II (KMG-II): from individual species to whole genera.</title>
        <authorList>
            <person name="Goeker M."/>
        </authorList>
    </citation>
    <scope>NUCLEOTIDE SEQUENCE [LARGE SCALE GENOMIC DNA]</scope>
    <source>
        <strain evidence="3 4">DSM 22214</strain>
    </source>
</reference>
<name>A0A316EUJ6_9BACT</name>
<sequence length="710" mass="74799">MRKVLAATLTCLIVLLWAIPSFAQTTPVGKFDVRLKLKSNNCVAKKVVLQVQVKAHDANSTFKLGDANFRFDYDPTVVINPKNISQETFSNIAPASDANYSAQTLTGSKVSTDGTQGIVSLNVLYSGSNAGAKQVGVDYITVACIEFDVIKTDGCVNFKWHTDNDFPITGMNEIIQTSADPYDYTNPSVPAGGVFENYNVCVNTLCVPVINKDLATTPMNTPVSGNVLTNDTPTGGLTVKISPFPTPLHGSLQLSTNGAYTYTPTTGYVGKDSVQYEACDASNVCGKAWLVITVTGPSLAVNRDVYTTPMNTPISSNVLTNDTPSGGLTVKISPFPTPLHGSLQLSTNGVFTYTPSTGYVGKDSIQYEACDANNNCAKAWAVFTITGAAPVVNPDTYSTNAGTPVSGNVLTNDTPTGGLTVKISPFPTPLHGSLQLSTNGAFTYTPTAGYVGKDSIQYEACNGNNVCGKAWVVFTVNGATPPTNPVDLSLIKTVSIKKATVGDLITFTVSVTNQSTNTATGVSVKDYMPAGVLYKSYSTSTGTYNNNTGIWTIGNISGQQTINLVITVQAQGEGTFFNRAEVWTCNESDTDSKPANTLLTGQPTNPILEDDNASACFYVPIGLCTGSGDAYEISVPTGYTGIQWYKNGSPIAGETGTTLTVSTVGSYTFTTLEGTCPAGGCCPAEFVPIDCCKPTLCVPYAVIKTKSAKK</sequence>
<gene>
    <name evidence="3" type="ORF">LV89_02104</name>
</gene>
<dbReference type="RefSeq" id="WP_109742844.1">
    <property type="nucleotide sequence ID" value="NZ_QGGO01000009.1"/>
</dbReference>
<evidence type="ECO:0000256" key="1">
    <source>
        <dbReference type="SAM" id="SignalP"/>
    </source>
</evidence>
<dbReference type="EMBL" id="QGGO01000009">
    <property type="protein sequence ID" value="PWK26898.1"/>
    <property type="molecule type" value="Genomic_DNA"/>
</dbReference>
<dbReference type="Gene3D" id="2.60.40.2810">
    <property type="match status" value="3"/>
</dbReference>
<dbReference type="InterPro" id="IPR047589">
    <property type="entry name" value="DUF11_rpt"/>
</dbReference>
<dbReference type="Proteomes" id="UP000245489">
    <property type="component" value="Unassembled WGS sequence"/>
</dbReference>
<keyword evidence="1" id="KW-0732">Signal</keyword>
<evidence type="ECO:0000313" key="3">
    <source>
        <dbReference type="EMBL" id="PWK26898.1"/>
    </source>
</evidence>
<dbReference type="Pfam" id="PF01345">
    <property type="entry name" value="DUF11"/>
    <property type="match status" value="1"/>
</dbReference>
<dbReference type="AlphaFoldDB" id="A0A316EUJ6"/>
<feature type="signal peptide" evidence="1">
    <location>
        <begin position="1"/>
        <end position="23"/>
    </location>
</feature>
<comment type="caution">
    <text evidence="3">The sequence shown here is derived from an EMBL/GenBank/DDBJ whole genome shotgun (WGS) entry which is preliminary data.</text>
</comment>
<keyword evidence="4" id="KW-1185">Reference proteome</keyword>
<dbReference type="NCBIfam" id="TIGR01451">
    <property type="entry name" value="B_ant_repeat"/>
    <property type="match status" value="1"/>
</dbReference>
<evidence type="ECO:0000259" key="2">
    <source>
        <dbReference type="Pfam" id="PF01345"/>
    </source>
</evidence>
<dbReference type="InterPro" id="IPR001434">
    <property type="entry name" value="OmcB-like_DUF11"/>
</dbReference>
<dbReference type="OrthoDB" id="909718at2"/>
<feature type="domain" description="DUF11" evidence="2">
    <location>
        <begin position="487"/>
        <end position="596"/>
    </location>
</feature>
<proteinExistence type="predicted"/>
<feature type="chain" id="PRO_5016425462" evidence="1">
    <location>
        <begin position="24"/>
        <end position="710"/>
    </location>
</feature>
<dbReference type="Pfam" id="PF17963">
    <property type="entry name" value="Big_9"/>
    <property type="match status" value="3"/>
</dbReference>